<evidence type="ECO:0000313" key="3">
    <source>
        <dbReference type="Proteomes" id="UP000183952"/>
    </source>
</evidence>
<dbReference type="Pfam" id="PF12679">
    <property type="entry name" value="ABC2_membrane_2"/>
    <property type="match status" value="1"/>
</dbReference>
<name>A0A1M6RG41_9CLOT</name>
<dbReference type="GO" id="GO:0005886">
    <property type="term" value="C:plasma membrane"/>
    <property type="evidence" value="ECO:0007669"/>
    <property type="project" value="UniProtKB-SubCell"/>
</dbReference>
<organism evidence="2 3">
    <name type="scientific">Hathewaya proteolytica DSM 3090</name>
    <dbReference type="NCBI Taxonomy" id="1121331"/>
    <lineage>
        <taxon>Bacteria</taxon>
        <taxon>Bacillati</taxon>
        <taxon>Bacillota</taxon>
        <taxon>Clostridia</taxon>
        <taxon>Eubacteriales</taxon>
        <taxon>Clostridiaceae</taxon>
        <taxon>Hathewaya</taxon>
    </lineage>
</organism>
<dbReference type="PANTHER" id="PTHR37305">
    <property type="entry name" value="INTEGRAL MEMBRANE PROTEIN-RELATED"/>
    <property type="match status" value="1"/>
</dbReference>
<reference evidence="2 3" key="1">
    <citation type="submission" date="2016-11" db="EMBL/GenBank/DDBJ databases">
        <authorList>
            <person name="Jaros S."/>
            <person name="Januszkiewicz K."/>
            <person name="Wedrychowicz H."/>
        </authorList>
    </citation>
    <scope>NUCLEOTIDE SEQUENCE [LARGE SCALE GENOMIC DNA]</scope>
    <source>
        <strain evidence="2 3">DSM 3090</strain>
    </source>
</reference>
<proteinExistence type="predicted"/>
<dbReference type="EMBL" id="FRAD01000022">
    <property type="protein sequence ID" value="SHK31429.1"/>
    <property type="molecule type" value="Genomic_DNA"/>
</dbReference>
<accession>A0A1M6RG41</accession>
<keyword evidence="1" id="KW-1133">Transmembrane helix</keyword>
<keyword evidence="1" id="KW-0812">Transmembrane</keyword>
<feature type="transmembrane region" description="Helical" evidence="1">
    <location>
        <begin position="221"/>
        <end position="245"/>
    </location>
</feature>
<dbReference type="Proteomes" id="UP000183952">
    <property type="component" value="Unassembled WGS sequence"/>
</dbReference>
<feature type="transmembrane region" description="Helical" evidence="1">
    <location>
        <begin position="305"/>
        <end position="323"/>
    </location>
</feature>
<dbReference type="STRING" id="1121331.SAMN02745248_02280"/>
<dbReference type="AlphaFoldDB" id="A0A1M6RG41"/>
<protein>
    <submittedName>
        <fullName evidence="2">ABC-2 family transporter protein</fullName>
    </submittedName>
</protein>
<dbReference type="GO" id="GO:0140359">
    <property type="term" value="F:ABC-type transporter activity"/>
    <property type="evidence" value="ECO:0007669"/>
    <property type="project" value="InterPro"/>
</dbReference>
<gene>
    <name evidence="2" type="ORF">SAMN02745248_02280</name>
</gene>
<keyword evidence="1" id="KW-0472">Membrane</keyword>
<feature type="transmembrane region" description="Helical" evidence="1">
    <location>
        <begin position="277"/>
        <end position="298"/>
    </location>
</feature>
<feature type="transmembrane region" description="Helical" evidence="1">
    <location>
        <begin position="16"/>
        <end position="35"/>
    </location>
</feature>
<feature type="transmembrane region" description="Helical" evidence="1">
    <location>
        <begin position="169"/>
        <end position="191"/>
    </location>
</feature>
<feature type="transmembrane region" description="Helical" evidence="1">
    <location>
        <begin position="350"/>
        <end position="372"/>
    </location>
</feature>
<sequence>MTSLMLYEFKKVFKDIKNIICFMLFVMFIVIFVVINERANIEKINGWGDELQLKYNGINSNIRQINDDIEVFGGGIPTAKQQKEIEFLSEREILMRELIKQYKDKDLQGYLAAEKAIELHEIKGARQGLSFMDQKTTEWYEHNIKKIDFFAAKNIRPIFEDNCMEGYNFLRLCSSNIIILVLIMVILNLVVECFSSEAEKGTYKLLYTQPVSKTKIFFSKLFVRLIVSTVAMGAVIMGTFVILGLKNGFGNLEYPTEMYVNGEVIFVTLKEFFHNSIPLLFIGLLFMFCFCIFISCTFNSTSTAVSIAIPVACLCMCALISPIKPFLPFSYLTVNDFLSSSQYGVMNGNVGGAIIFLLVCSVCLVIGALYVLKRKVYKK</sequence>
<keyword evidence="3" id="KW-1185">Reference proteome</keyword>
<dbReference type="PANTHER" id="PTHR37305:SF1">
    <property type="entry name" value="MEMBRANE PROTEIN"/>
    <property type="match status" value="1"/>
</dbReference>
<evidence type="ECO:0000256" key="1">
    <source>
        <dbReference type="SAM" id="Phobius"/>
    </source>
</evidence>
<evidence type="ECO:0000313" key="2">
    <source>
        <dbReference type="EMBL" id="SHK31429.1"/>
    </source>
</evidence>